<dbReference type="InterPro" id="IPR052339">
    <property type="entry name" value="Fe-S_Maturation_MIP18"/>
</dbReference>
<evidence type="ECO:0000313" key="3">
    <source>
        <dbReference type="Proteomes" id="UP000176228"/>
    </source>
</evidence>
<dbReference type="InterPro" id="IPR002744">
    <property type="entry name" value="MIP18-like"/>
</dbReference>
<dbReference type="EMBL" id="MFJU01000020">
    <property type="protein sequence ID" value="OGG36235.1"/>
    <property type="molecule type" value="Genomic_DNA"/>
</dbReference>
<gene>
    <name evidence="2" type="ORF">A2968_02395</name>
</gene>
<dbReference type="InterPro" id="IPR034904">
    <property type="entry name" value="FSCA_dom_sf"/>
</dbReference>
<name>A0A1F6BH27_9BACT</name>
<dbReference type="Proteomes" id="UP000176228">
    <property type="component" value="Unassembled WGS sequence"/>
</dbReference>
<protein>
    <recommendedName>
        <fullName evidence="1">MIP18 family-like domain-containing protein</fullName>
    </recommendedName>
</protein>
<accession>A0A1F6BH27</accession>
<dbReference type="AlphaFoldDB" id="A0A1F6BH27"/>
<dbReference type="PANTHER" id="PTHR42831">
    <property type="entry name" value="FE-S PROTEIN MATURATION AUXILIARY FACTOR YITW"/>
    <property type="match status" value="1"/>
</dbReference>
<evidence type="ECO:0000259" key="1">
    <source>
        <dbReference type="Pfam" id="PF01883"/>
    </source>
</evidence>
<dbReference type="PANTHER" id="PTHR42831:SF1">
    <property type="entry name" value="FE-S PROTEIN MATURATION AUXILIARY FACTOR YITW"/>
    <property type="match status" value="1"/>
</dbReference>
<comment type="caution">
    <text evidence="2">The sequence shown here is derived from an EMBL/GenBank/DDBJ whole genome shotgun (WGS) entry which is preliminary data.</text>
</comment>
<reference evidence="2 3" key="1">
    <citation type="journal article" date="2016" name="Nat. Commun.">
        <title>Thousands of microbial genomes shed light on interconnected biogeochemical processes in an aquifer system.</title>
        <authorList>
            <person name="Anantharaman K."/>
            <person name="Brown C.T."/>
            <person name="Hug L.A."/>
            <person name="Sharon I."/>
            <person name="Castelle C.J."/>
            <person name="Probst A.J."/>
            <person name="Thomas B.C."/>
            <person name="Singh A."/>
            <person name="Wilkins M.J."/>
            <person name="Karaoz U."/>
            <person name="Brodie E.L."/>
            <person name="Williams K.H."/>
            <person name="Hubbard S.S."/>
            <person name="Banfield J.F."/>
        </authorList>
    </citation>
    <scope>NUCLEOTIDE SEQUENCE [LARGE SCALE GENOMIC DNA]</scope>
</reference>
<dbReference type="Pfam" id="PF01883">
    <property type="entry name" value="FeS_assembly_P"/>
    <property type="match status" value="1"/>
</dbReference>
<dbReference type="Gene3D" id="3.30.300.130">
    <property type="entry name" value="Fe-S cluster assembly (FSCA)"/>
    <property type="match status" value="1"/>
</dbReference>
<proteinExistence type="predicted"/>
<dbReference type="STRING" id="1798391.A2968_02395"/>
<sequence length="100" mass="11213">MVTQKKLMTALKKVPDPELGISIVDLGLIYEVKADKKGVVEVLMTLTTMGCPLFDLIRDPLEVELHKVAGVKKVNVNLTFEPPWSVERMSEEAKVRLGFF</sequence>
<organism evidence="2 3">
    <name type="scientific">Candidatus Gottesmanbacteria bacterium RIFCSPLOWO2_01_FULL_42_22</name>
    <dbReference type="NCBI Taxonomy" id="1798391"/>
    <lineage>
        <taxon>Bacteria</taxon>
        <taxon>Candidatus Gottesmaniibacteriota</taxon>
    </lineage>
</organism>
<dbReference type="SUPFAM" id="SSF117916">
    <property type="entry name" value="Fe-S cluster assembly (FSCA) domain-like"/>
    <property type="match status" value="1"/>
</dbReference>
<evidence type="ECO:0000313" key="2">
    <source>
        <dbReference type="EMBL" id="OGG36235.1"/>
    </source>
</evidence>
<feature type="domain" description="MIP18 family-like" evidence="1">
    <location>
        <begin position="6"/>
        <end position="76"/>
    </location>
</feature>